<dbReference type="EMBL" id="CAJFCJ010000013">
    <property type="protein sequence ID" value="CAD5120671.1"/>
    <property type="molecule type" value="Genomic_DNA"/>
</dbReference>
<evidence type="ECO:0000313" key="2">
    <source>
        <dbReference type="Proteomes" id="UP000549394"/>
    </source>
</evidence>
<keyword evidence="2" id="KW-1185">Reference proteome</keyword>
<proteinExistence type="predicted"/>
<name>A0A7I8VXQ9_9ANNE</name>
<accession>A0A7I8VXQ9</accession>
<dbReference type="Proteomes" id="UP000549394">
    <property type="component" value="Unassembled WGS sequence"/>
</dbReference>
<dbReference type="AlphaFoldDB" id="A0A7I8VXQ9"/>
<reference evidence="1 2" key="1">
    <citation type="submission" date="2020-08" db="EMBL/GenBank/DDBJ databases">
        <authorList>
            <person name="Hejnol A."/>
        </authorList>
    </citation>
    <scope>NUCLEOTIDE SEQUENCE [LARGE SCALE GENOMIC DNA]</scope>
</reference>
<evidence type="ECO:0000313" key="1">
    <source>
        <dbReference type="EMBL" id="CAD5120671.1"/>
    </source>
</evidence>
<gene>
    <name evidence="1" type="ORF">DGYR_LOCUS8735</name>
</gene>
<sequence>MDLRIIISKPMIYIVFPLEEIVDFILEQTSDGSWVSDLGLSIQVDLFKVLLDGRYAIAAELDMGELQKFKNQIIEIVKRFRELEGGNKLIYVPMNYFKFVLDNLVLVEKKYAVQVTPFDLMKDNKFYIEGEKDQTQKAANYIRTLINQDMKANRTDRVED</sequence>
<comment type="caution">
    <text evidence="1">The sequence shown here is derived from an EMBL/GenBank/DDBJ whole genome shotgun (WGS) entry which is preliminary data.</text>
</comment>
<protein>
    <submittedName>
        <fullName evidence="1">DgyrCDS9234</fullName>
    </submittedName>
</protein>
<organism evidence="1 2">
    <name type="scientific">Dimorphilus gyrociliatus</name>
    <dbReference type="NCBI Taxonomy" id="2664684"/>
    <lineage>
        <taxon>Eukaryota</taxon>
        <taxon>Metazoa</taxon>
        <taxon>Spiralia</taxon>
        <taxon>Lophotrochozoa</taxon>
        <taxon>Annelida</taxon>
        <taxon>Polychaeta</taxon>
        <taxon>Polychaeta incertae sedis</taxon>
        <taxon>Dinophilidae</taxon>
        <taxon>Dimorphilus</taxon>
    </lineage>
</organism>